<proteinExistence type="predicted"/>
<comment type="caution">
    <text evidence="2">The sequence shown here is derived from an EMBL/GenBank/DDBJ whole genome shotgun (WGS) entry which is preliminary data.</text>
</comment>
<keyword evidence="3" id="KW-1185">Reference proteome</keyword>
<reference evidence="2 3" key="1">
    <citation type="journal article" date="2016" name="Nat. Commun.">
        <title>Extremotolerant tardigrade genome and improved radiotolerance of human cultured cells by tardigrade-unique protein.</title>
        <authorList>
            <person name="Hashimoto T."/>
            <person name="Horikawa D.D."/>
            <person name="Saito Y."/>
            <person name="Kuwahara H."/>
            <person name="Kozuka-Hata H."/>
            <person name="Shin-I T."/>
            <person name="Minakuchi Y."/>
            <person name="Ohishi K."/>
            <person name="Motoyama A."/>
            <person name="Aizu T."/>
            <person name="Enomoto A."/>
            <person name="Kondo K."/>
            <person name="Tanaka S."/>
            <person name="Hara Y."/>
            <person name="Koshikawa S."/>
            <person name="Sagara H."/>
            <person name="Miura T."/>
            <person name="Yokobori S."/>
            <person name="Miyagawa K."/>
            <person name="Suzuki Y."/>
            <person name="Kubo T."/>
            <person name="Oyama M."/>
            <person name="Kohara Y."/>
            <person name="Fujiyama A."/>
            <person name="Arakawa K."/>
            <person name="Katayama T."/>
            <person name="Toyoda A."/>
            <person name="Kunieda T."/>
        </authorList>
    </citation>
    <scope>NUCLEOTIDE SEQUENCE [LARGE SCALE GENOMIC DNA]</scope>
    <source>
        <strain evidence="2 3">YOKOZUNA-1</strain>
    </source>
</reference>
<protein>
    <submittedName>
        <fullName evidence="2">Uncharacterized protein</fullName>
    </submittedName>
</protein>
<dbReference type="AlphaFoldDB" id="A0A1D1UZN6"/>
<organism evidence="2 3">
    <name type="scientific">Ramazzottius varieornatus</name>
    <name type="common">Water bear</name>
    <name type="synonym">Tardigrade</name>
    <dbReference type="NCBI Taxonomy" id="947166"/>
    <lineage>
        <taxon>Eukaryota</taxon>
        <taxon>Metazoa</taxon>
        <taxon>Ecdysozoa</taxon>
        <taxon>Tardigrada</taxon>
        <taxon>Eutardigrada</taxon>
        <taxon>Parachela</taxon>
        <taxon>Hypsibioidea</taxon>
        <taxon>Ramazzottiidae</taxon>
        <taxon>Ramazzottius</taxon>
    </lineage>
</organism>
<feature type="compositionally biased region" description="Acidic residues" evidence="1">
    <location>
        <begin position="12"/>
        <end position="27"/>
    </location>
</feature>
<feature type="region of interest" description="Disordered" evidence="1">
    <location>
        <begin position="250"/>
        <end position="277"/>
    </location>
</feature>
<name>A0A1D1UZN6_RAMVA</name>
<feature type="region of interest" description="Disordered" evidence="1">
    <location>
        <begin position="99"/>
        <end position="119"/>
    </location>
</feature>
<gene>
    <name evidence="2" type="primary">RvY_06747-1</name>
    <name evidence="2" type="synonym">RvY_06747.1</name>
    <name evidence="2" type="ORF">RvY_06747</name>
</gene>
<dbReference type="Proteomes" id="UP000186922">
    <property type="component" value="Unassembled WGS sequence"/>
</dbReference>
<feature type="region of interest" description="Disordered" evidence="1">
    <location>
        <begin position="1"/>
        <end position="47"/>
    </location>
</feature>
<evidence type="ECO:0000313" key="2">
    <source>
        <dbReference type="EMBL" id="GAU95069.1"/>
    </source>
</evidence>
<evidence type="ECO:0000313" key="3">
    <source>
        <dbReference type="Proteomes" id="UP000186922"/>
    </source>
</evidence>
<accession>A0A1D1UZN6</accession>
<evidence type="ECO:0000256" key="1">
    <source>
        <dbReference type="SAM" id="MobiDB-lite"/>
    </source>
</evidence>
<feature type="region of interest" description="Disordered" evidence="1">
    <location>
        <begin position="161"/>
        <end position="184"/>
    </location>
</feature>
<dbReference type="EMBL" id="BDGG01000003">
    <property type="protein sequence ID" value="GAU95069.1"/>
    <property type="molecule type" value="Genomic_DNA"/>
</dbReference>
<sequence length="277" mass="30873">MDPLAPLAESIVGEEMEDVQENQEVDDLYERSPTPQPLPPDIPQYNSVHVANHKPLPIPRSYLPMLGRPAKSMKSTVPMKDGETTTMTTIYVPEGGSVATPKAAVDTDKPKGPRGAHIKRSPQAAIALAVHRLKATGKFTNEQLGDIFDRGPKWAYKIQRTTSSMTGEQLNPKKPGRRKKQSSTIDEAIQRYVKDFQTTSGATISRFLKEHGIANVSGHTIVRRLKELGIARIEKPPGPSAERYRRTTKYRQKHPEMFQQQYDNGAGSDNEYSIVET</sequence>